<keyword evidence="3" id="KW-0862">Zinc</keyword>
<sequence>MEPVDGEDDDFLDQQPDQGDDFMSDDDDFVHQQPGQGEEDYFMSDDDDDYWSTDDDDDYWLTQGDDDDFMSDYDDEEEEEYPFPVHAPAAAASEAAIAALEAAEAPADDCCPVCLQDGGEAPEPEPASRPWSRVAPCGHRFHAACVEKWLRVKLACPVCRFPAAPAAACRRDAAPEPPPPRPIPDIVEEFLALGYEESLVFDKSPRWMEYMADLHQEFFPSAGAA</sequence>
<gene>
    <name evidence="7" type="ORF">NCGR_LOCUS66152</name>
</gene>
<dbReference type="InterPro" id="IPR013083">
    <property type="entry name" value="Znf_RING/FYVE/PHD"/>
</dbReference>
<dbReference type="Pfam" id="PF13639">
    <property type="entry name" value="zf-RING_2"/>
    <property type="match status" value="1"/>
</dbReference>
<dbReference type="AlphaFoldDB" id="A0A811SL37"/>
<dbReference type="PANTHER" id="PTHR15710">
    <property type="entry name" value="E3 UBIQUITIN-PROTEIN LIGASE PRAJA"/>
    <property type="match status" value="1"/>
</dbReference>
<dbReference type="SUPFAM" id="SSF57850">
    <property type="entry name" value="RING/U-box"/>
    <property type="match status" value="1"/>
</dbReference>
<dbReference type="InterPro" id="IPR001841">
    <property type="entry name" value="Znf_RING"/>
</dbReference>
<dbReference type="EMBL" id="CAJGYO010000379">
    <property type="protein sequence ID" value="CAD6342054.1"/>
    <property type="molecule type" value="Genomic_DNA"/>
</dbReference>
<evidence type="ECO:0000256" key="4">
    <source>
        <dbReference type="PROSITE-ProRule" id="PRU00175"/>
    </source>
</evidence>
<evidence type="ECO:0000256" key="5">
    <source>
        <dbReference type="SAM" id="MobiDB-lite"/>
    </source>
</evidence>
<comment type="caution">
    <text evidence="7">The sequence shown here is derived from an EMBL/GenBank/DDBJ whole genome shotgun (WGS) entry which is preliminary data.</text>
</comment>
<dbReference type="PANTHER" id="PTHR15710:SF135">
    <property type="entry name" value="RING-TYPE DOMAIN-CONTAINING PROTEIN"/>
    <property type="match status" value="1"/>
</dbReference>
<dbReference type="GO" id="GO:0008270">
    <property type="term" value="F:zinc ion binding"/>
    <property type="evidence" value="ECO:0007669"/>
    <property type="project" value="UniProtKB-KW"/>
</dbReference>
<dbReference type="Proteomes" id="UP000604825">
    <property type="component" value="Unassembled WGS sequence"/>
</dbReference>
<keyword evidence="8" id="KW-1185">Reference proteome</keyword>
<evidence type="ECO:0000313" key="7">
    <source>
        <dbReference type="EMBL" id="CAD6342054.1"/>
    </source>
</evidence>
<name>A0A811SL37_9POAL</name>
<evidence type="ECO:0000313" key="8">
    <source>
        <dbReference type="Proteomes" id="UP000604825"/>
    </source>
</evidence>
<protein>
    <recommendedName>
        <fullName evidence="6">RING-type domain-containing protein</fullName>
    </recommendedName>
</protein>
<feature type="region of interest" description="Disordered" evidence="5">
    <location>
        <begin position="1"/>
        <end position="81"/>
    </location>
</feature>
<keyword evidence="1" id="KW-0479">Metal-binding</keyword>
<proteinExistence type="predicted"/>
<dbReference type="GO" id="GO:0005737">
    <property type="term" value="C:cytoplasm"/>
    <property type="evidence" value="ECO:0007669"/>
    <property type="project" value="TreeGrafter"/>
</dbReference>
<feature type="domain" description="RING-type" evidence="6">
    <location>
        <begin position="111"/>
        <end position="160"/>
    </location>
</feature>
<organism evidence="7 8">
    <name type="scientific">Miscanthus lutarioriparius</name>
    <dbReference type="NCBI Taxonomy" id="422564"/>
    <lineage>
        <taxon>Eukaryota</taxon>
        <taxon>Viridiplantae</taxon>
        <taxon>Streptophyta</taxon>
        <taxon>Embryophyta</taxon>
        <taxon>Tracheophyta</taxon>
        <taxon>Spermatophyta</taxon>
        <taxon>Magnoliopsida</taxon>
        <taxon>Liliopsida</taxon>
        <taxon>Poales</taxon>
        <taxon>Poaceae</taxon>
        <taxon>PACMAD clade</taxon>
        <taxon>Panicoideae</taxon>
        <taxon>Andropogonodae</taxon>
        <taxon>Andropogoneae</taxon>
        <taxon>Saccharinae</taxon>
        <taxon>Miscanthus</taxon>
    </lineage>
</organism>
<dbReference type="OrthoDB" id="696356at2759"/>
<feature type="compositionally biased region" description="Acidic residues" evidence="5">
    <location>
        <begin position="37"/>
        <end position="81"/>
    </location>
</feature>
<feature type="compositionally biased region" description="Acidic residues" evidence="5">
    <location>
        <begin position="1"/>
        <end position="28"/>
    </location>
</feature>
<dbReference type="GO" id="GO:0016567">
    <property type="term" value="P:protein ubiquitination"/>
    <property type="evidence" value="ECO:0007669"/>
    <property type="project" value="TreeGrafter"/>
</dbReference>
<keyword evidence="2 4" id="KW-0863">Zinc-finger</keyword>
<dbReference type="PROSITE" id="PS50089">
    <property type="entry name" value="ZF_RING_2"/>
    <property type="match status" value="1"/>
</dbReference>
<evidence type="ECO:0000256" key="1">
    <source>
        <dbReference type="ARBA" id="ARBA00022723"/>
    </source>
</evidence>
<dbReference type="GO" id="GO:0061630">
    <property type="term" value="F:ubiquitin protein ligase activity"/>
    <property type="evidence" value="ECO:0007669"/>
    <property type="project" value="TreeGrafter"/>
</dbReference>
<dbReference type="Gene3D" id="3.30.40.10">
    <property type="entry name" value="Zinc/RING finger domain, C3HC4 (zinc finger)"/>
    <property type="match status" value="1"/>
</dbReference>
<evidence type="ECO:0000259" key="6">
    <source>
        <dbReference type="PROSITE" id="PS50089"/>
    </source>
</evidence>
<reference evidence="7" key="1">
    <citation type="submission" date="2020-10" db="EMBL/GenBank/DDBJ databases">
        <authorList>
            <person name="Han B."/>
            <person name="Lu T."/>
            <person name="Zhao Q."/>
            <person name="Huang X."/>
            <person name="Zhao Y."/>
        </authorList>
    </citation>
    <scope>NUCLEOTIDE SEQUENCE</scope>
</reference>
<accession>A0A811SL37</accession>
<evidence type="ECO:0000256" key="2">
    <source>
        <dbReference type="ARBA" id="ARBA00022771"/>
    </source>
</evidence>
<evidence type="ECO:0000256" key="3">
    <source>
        <dbReference type="ARBA" id="ARBA00022833"/>
    </source>
</evidence>
<dbReference type="SMART" id="SM00184">
    <property type="entry name" value="RING"/>
    <property type="match status" value="1"/>
</dbReference>